<evidence type="ECO:0008006" key="4">
    <source>
        <dbReference type="Google" id="ProtNLM"/>
    </source>
</evidence>
<keyword evidence="3" id="KW-1185">Reference proteome</keyword>
<protein>
    <recommendedName>
        <fullName evidence="4">DUF2029 domain-containing protein</fullName>
    </recommendedName>
</protein>
<sequence length="535" mass="58141">MELIAAVMALAVLVFGGAALLKGGFYLGKHEGDAMHLADLVLRMADGQWPHLDFMTPIGVLAIAPIALFVKAGFGIGHAIFYAQILVALILFLPTLYVAKTRLTGIWPYVYGVFVMLLPLALVHGEAQSAISISMHYNRWAWGVAYVLVPLAVLAPLGRDRRWLDGALIGAGLGLLVLLKITYFVALFPGIMVALLARRNGTAFVAAILAGLAVAAVTTAIAGPVFWLAYLKDLLTVATSEGRQAPGESFAGVVTLPLYVGGSLALVATVIFLRQSGRMVEGLALLILMPGFFYIAYQNFGNDPQWMYLLMLLAFVLRPGPEVTNSYGWNMRRALGTIGVMALAFGAPSALNLAFSPFRHLASDTEKTAPLLPALPQHADLRTEEKRIYTANLKRPYDNPGDPFAAYREIAEREDPDTLNGEVLPMCQFEGGMTPWFEVVAADLEQAGYAGSRIISTDLYSAYWMFGDFQSVKGAAPWYYGGLPGIENADYIVVPLCPMSLSLRHEMLSALDKKGWTLRAVRRTDLYILMAASKV</sequence>
<accession>A0A2S8S965</accession>
<keyword evidence="1" id="KW-1133">Transmembrane helix</keyword>
<feature type="transmembrane region" description="Helical" evidence="1">
    <location>
        <begin position="335"/>
        <end position="355"/>
    </location>
</feature>
<reference evidence="2 3" key="1">
    <citation type="submission" date="2018-02" db="EMBL/GenBank/DDBJ databases">
        <title>Genomic Encyclopedia of Archaeal and Bacterial Type Strains, Phase II (KMG-II): from individual species to whole genera.</title>
        <authorList>
            <person name="Goeker M."/>
        </authorList>
    </citation>
    <scope>NUCLEOTIDE SEQUENCE [LARGE SCALE GENOMIC DNA]</scope>
    <source>
        <strain evidence="2 3">DSM 18921</strain>
    </source>
</reference>
<keyword evidence="1" id="KW-0472">Membrane</keyword>
<feature type="transmembrane region" description="Helical" evidence="1">
    <location>
        <begin position="54"/>
        <end position="72"/>
    </location>
</feature>
<evidence type="ECO:0000256" key="1">
    <source>
        <dbReference type="SAM" id="Phobius"/>
    </source>
</evidence>
<dbReference type="AlphaFoldDB" id="A0A2S8S965"/>
<feature type="transmembrane region" description="Helical" evidence="1">
    <location>
        <begin position="137"/>
        <end position="157"/>
    </location>
</feature>
<organism evidence="2 3">
    <name type="scientific">Albidovulum denitrificans</name>
    <dbReference type="NCBI Taxonomy" id="404881"/>
    <lineage>
        <taxon>Bacteria</taxon>
        <taxon>Pseudomonadati</taxon>
        <taxon>Pseudomonadota</taxon>
        <taxon>Alphaproteobacteria</taxon>
        <taxon>Rhodobacterales</taxon>
        <taxon>Paracoccaceae</taxon>
        <taxon>Albidovulum</taxon>
    </lineage>
</organism>
<feature type="transmembrane region" description="Helical" evidence="1">
    <location>
        <begin position="280"/>
        <end position="300"/>
    </location>
</feature>
<evidence type="ECO:0000313" key="2">
    <source>
        <dbReference type="EMBL" id="PQV57365.1"/>
    </source>
</evidence>
<name>A0A2S8S965_9RHOB</name>
<gene>
    <name evidence="2" type="ORF">LX70_01168</name>
</gene>
<comment type="caution">
    <text evidence="2">The sequence shown here is derived from an EMBL/GenBank/DDBJ whole genome shotgun (WGS) entry which is preliminary data.</text>
</comment>
<feature type="transmembrane region" description="Helical" evidence="1">
    <location>
        <begin position="79"/>
        <end position="99"/>
    </location>
</feature>
<evidence type="ECO:0000313" key="3">
    <source>
        <dbReference type="Proteomes" id="UP000238338"/>
    </source>
</evidence>
<dbReference type="Proteomes" id="UP000238338">
    <property type="component" value="Unassembled WGS sequence"/>
</dbReference>
<dbReference type="EMBL" id="PVEP01000002">
    <property type="protein sequence ID" value="PQV57365.1"/>
    <property type="molecule type" value="Genomic_DNA"/>
</dbReference>
<feature type="transmembrane region" description="Helical" evidence="1">
    <location>
        <begin position="105"/>
        <end position="125"/>
    </location>
</feature>
<keyword evidence="1" id="KW-0812">Transmembrane</keyword>
<feature type="transmembrane region" description="Helical" evidence="1">
    <location>
        <begin position="204"/>
        <end position="230"/>
    </location>
</feature>
<feature type="transmembrane region" description="Helical" evidence="1">
    <location>
        <begin position="250"/>
        <end position="273"/>
    </location>
</feature>
<feature type="transmembrane region" description="Helical" evidence="1">
    <location>
        <begin position="169"/>
        <end position="197"/>
    </location>
</feature>
<proteinExistence type="predicted"/>